<dbReference type="InterPro" id="IPR039425">
    <property type="entry name" value="RNA_pol_sigma-70-like"/>
</dbReference>
<evidence type="ECO:0000313" key="7">
    <source>
        <dbReference type="EMBL" id="GAA1664394.1"/>
    </source>
</evidence>
<dbReference type="RefSeq" id="WP_344307955.1">
    <property type="nucleotide sequence ID" value="NZ_BAAANY010000004.1"/>
</dbReference>
<accession>A0ABN2G2X6</accession>
<dbReference type="EMBL" id="BAAANY010000004">
    <property type="protein sequence ID" value="GAA1664394.1"/>
    <property type="molecule type" value="Genomic_DNA"/>
</dbReference>
<proteinExistence type="inferred from homology"/>
<sequence>MTTLDTTDWPPFEITYRRHAPRVYRFCLSRVTDPDAAEELTADTFAHAYAAYSRFSGDEEGIWPWLLRIARNAVIDHHRRRGRRRAIADRYLAPTGTDLVDPVSVERRVIARDDLRTLGRCLARLADRDRQLIGLRVGGAGAAEIGRVLGMSPHAATVATGRALARLRHDFDGLS</sequence>
<gene>
    <name evidence="7" type="ORF">GCM10009765_12460</name>
</gene>
<dbReference type="InterPro" id="IPR007627">
    <property type="entry name" value="RNA_pol_sigma70_r2"/>
</dbReference>
<feature type="domain" description="RNA polymerase sigma-70 region 2" evidence="6">
    <location>
        <begin position="16"/>
        <end position="84"/>
    </location>
</feature>
<dbReference type="Gene3D" id="1.10.10.10">
    <property type="entry name" value="Winged helix-like DNA-binding domain superfamily/Winged helix DNA-binding domain"/>
    <property type="match status" value="1"/>
</dbReference>
<keyword evidence="4" id="KW-0238">DNA-binding</keyword>
<evidence type="ECO:0000256" key="1">
    <source>
        <dbReference type="ARBA" id="ARBA00010641"/>
    </source>
</evidence>
<keyword evidence="2" id="KW-0805">Transcription regulation</keyword>
<keyword evidence="8" id="KW-1185">Reference proteome</keyword>
<keyword evidence="3" id="KW-0731">Sigma factor</keyword>
<dbReference type="SUPFAM" id="SSF88946">
    <property type="entry name" value="Sigma2 domain of RNA polymerase sigma factors"/>
    <property type="match status" value="1"/>
</dbReference>
<dbReference type="InterPro" id="IPR014284">
    <property type="entry name" value="RNA_pol_sigma-70_dom"/>
</dbReference>
<dbReference type="InterPro" id="IPR013325">
    <property type="entry name" value="RNA_pol_sigma_r2"/>
</dbReference>
<dbReference type="NCBIfam" id="TIGR02937">
    <property type="entry name" value="sigma70-ECF"/>
    <property type="match status" value="1"/>
</dbReference>
<organism evidence="7 8">
    <name type="scientific">Fodinicola feengrottensis</name>
    <dbReference type="NCBI Taxonomy" id="435914"/>
    <lineage>
        <taxon>Bacteria</taxon>
        <taxon>Bacillati</taxon>
        <taxon>Actinomycetota</taxon>
        <taxon>Actinomycetes</taxon>
        <taxon>Mycobacteriales</taxon>
        <taxon>Fodinicola</taxon>
    </lineage>
</organism>
<evidence type="ECO:0000256" key="2">
    <source>
        <dbReference type="ARBA" id="ARBA00023015"/>
    </source>
</evidence>
<dbReference type="InterPro" id="IPR013324">
    <property type="entry name" value="RNA_pol_sigma_r3/r4-like"/>
</dbReference>
<evidence type="ECO:0000259" key="6">
    <source>
        <dbReference type="Pfam" id="PF04542"/>
    </source>
</evidence>
<keyword evidence="5" id="KW-0804">Transcription</keyword>
<dbReference type="Pfam" id="PF04542">
    <property type="entry name" value="Sigma70_r2"/>
    <property type="match status" value="1"/>
</dbReference>
<evidence type="ECO:0000256" key="4">
    <source>
        <dbReference type="ARBA" id="ARBA00023125"/>
    </source>
</evidence>
<reference evidence="7 8" key="1">
    <citation type="journal article" date="2019" name="Int. J. Syst. Evol. Microbiol.">
        <title>The Global Catalogue of Microorganisms (GCM) 10K type strain sequencing project: providing services to taxonomists for standard genome sequencing and annotation.</title>
        <authorList>
            <consortium name="The Broad Institute Genomics Platform"/>
            <consortium name="The Broad Institute Genome Sequencing Center for Infectious Disease"/>
            <person name="Wu L."/>
            <person name="Ma J."/>
        </authorList>
    </citation>
    <scope>NUCLEOTIDE SEQUENCE [LARGE SCALE GENOMIC DNA]</scope>
    <source>
        <strain evidence="7 8">JCM 14718</strain>
    </source>
</reference>
<dbReference type="InterPro" id="IPR036388">
    <property type="entry name" value="WH-like_DNA-bd_sf"/>
</dbReference>
<evidence type="ECO:0000256" key="3">
    <source>
        <dbReference type="ARBA" id="ARBA00023082"/>
    </source>
</evidence>
<protein>
    <submittedName>
        <fullName evidence="7">Sigma-70 family RNA polymerase sigma factor</fullName>
    </submittedName>
</protein>
<comment type="caution">
    <text evidence="7">The sequence shown here is derived from an EMBL/GenBank/DDBJ whole genome shotgun (WGS) entry which is preliminary data.</text>
</comment>
<comment type="similarity">
    <text evidence="1">Belongs to the sigma-70 factor family. ECF subfamily.</text>
</comment>
<dbReference type="Gene3D" id="1.10.1740.10">
    <property type="match status" value="1"/>
</dbReference>
<name>A0ABN2G2X6_9ACTN</name>
<dbReference type="SUPFAM" id="SSF88659">
    <property type="entry name" value="Sigma3 and sigma4 domains of RNA polymerase sigma factors"/>
    <property type="match status" value="1"/>
</dbReference>
<evidence type="ECO:0000313" key="8">
    <source>
        <dbReference type="Proteomes" id="UP001500618"/>
    </source>
</evidence>
<dbReference type="PANTHER" id="PTHR43133">
    <property type="entry name" value="RNA POLYMERASE ECF-TYPE SIGMA FACTO"/>
    <property type="match status" value="1"/>
</dbReference>
<dbReference type="Proteomes" id="UP001500618">
    <property type="component" value="Unassembled WGS sequence"/>
</dbReference>
<evidence type="ECO:0000256" key="5">
    <source>
        <dbReference type="ARBA" id="ARBA00023163"/>
    </source>
</evidence>
<dbReference type="PANTHER" id="PTHR43133:SF8">
    <property type="entry name" value="RNA POLYMERASE SIGMA FACTOR HI_1459-RELATED"/>
    <property type="match status" value="1"/>
</dbReference>